<gene>
    <name evidence="2" type="ORF">SEPMUDRAFT_119418</name>
</gene>
<evidence type="ECO:0000256" key="1">
    <source>
        <dbReference type="SAM" id="MobiDB-lite"/>
    </source>
</evidence>
<keyword evidence="3" id="KW-1185">Reference proteome</keyword>
<dbReference type="Proteomes" id="UP000016931">
    <property type="component" value="Unassembled WGS sequence"/>
</dbReference>
<dbReference type="HOGENOM" id="CLU_1120707_0_0_1"/>
<evidence type="ECO:0000313" key="3">
    <source>
        <dbReference type="Proteomes" id="UP000016931"/>
    </source>
</evidence>
<dbReference type="GeneID" id="27898643"/>
<dbReference type="EMBL" id="KB456267">
    <property type="protein sequence ID" value="EMF10906.1"/>
    <property type="molecule type" value="Genomic_DNA"/>
</dbReference>
<sequence>MSTWRPSGGLPMRGSLAEGRRPSSIASKVMSRAQASVQTSYAGAGAGAGNQTQTNDRAAAAVHLTVSSIGSAMSLEGLCTLQHCSPFRQPDQPSRPSRRHDPVHRRGPVSIIEDHRKDRQPASTPPCPCSTLPARLVRRGTGHQSTPTDMKTDVWRITGTSLLRHRLGLQLISRQQSYRLGAAYYTHTRSTSPMRLCETPKAPDQEPERPPCLTLAWSPSARSQSPATGPARPRQASQESSQRLIGTR</sequence>
<protein>
    <submittedName>
        <fullName evidence="2">Uncharacterized protein</fullName>
    </submittedName>
</protein>
<dbReference type="AlphaFoldDB" id="N1QEL6"/>
<proteinExistence type="predicted"/>
<evidence type="ECO:0000313" key="2">
    <source>
        <dbReference type="EMBL" id="EMF10906.1"/>
    </source>
</evidence>
<dbReference type="RefSeq" id="XP_016759027.1">
    <property type="nucleotide sequence ID" value="XM_016901506.1"/>
</dbReference>
<organism evidence="2 3">
    <name type="scientific">Sphaerulina musiva (strain SO2202)</name>
    <name type="common">Poplar stem canker fungus</name>
    <name type="synonym">Septoria musiva</name>
    <dbReference type="NCBI Taxonomy" id="692275"/>
    <lineage>
        <taxon>Eukaryota</taxon>
        <taxon>Fungi</taxon>
        <taxon>Dikarya</taxon>
        <taxon>Ascomycota</taxon>
        <taxon>Pezizomycotina</taxon>
        <taxon>Dothideomycetes</taxon>
        <taxon>Dothideomycetidae</taxon>
        <taxon>Mycosphaerellales</taxon>
        <taxon>Mycosphaerellaceae</taxon>
        <taxon>Sphaerulina</taxon>
    </lineage>
</organism>
<feature type="compositionally biased region" description="Polar residues" evidence="1">
    <location>
        <begin position="235"/>
        <end position="248"/>
    </location>
</feature>
<feature type="region of interest" description="Disordered" evidence="1">
    <location>
        <begin position="192"/>
        <end position="248"/>
    </location>
</feature>
<accession>N1QEL6</accession>
<feature type="region of interest" description="Disordered" evidence="1">
    <location>
        <begin position="86"/>
        <end position="149"/>
    </location>
</feature>
<feature type="compositionally biased region" description="Basic residues" evidence="1">
    <location>
        <begin position="96"/>
        <end position="107"/>
    </location>
</feature>
<reference evidence="2 3" key="1">
    <citation type="journal article" date="2012" name="PLoS Pathog.">
        <title>Diverse lifestyles and strategies of plant pathogenesis encoded in the genomes of eighteen Dothideomycetes fungi.</title>
        <authorList>
            <person name="Ohm R.A."/>
            <person name="Feau N."/>
            <person name="Henrissat B."/>
            <person name="Schoch C.L."/>
            <person name="Horwitz B.A."/>
            <person name="Barry K.W."/>
            <person name="Condon B.J."/>
            <person name="Copeland A.C."/>
            <person name="Dhillon B."/>
            <person name="Glaser F."/>
            <person name="Hesse C.N."/>
            <person name="Kosti I."/>
            <person name="LaButti K."/>
            <person name="Lindquist E.A."/>
            <person name="Lucas S."/>
            <person name="Salamov A.A."/>
            <person name="Bradshaw R.E."/>
            <person name="Ciuffetti L."/>
            <person name="Hamelin R.C."/>
            <person name="Kema G.H.J."/>
            <person name="Lawrence C."/>
            <person name="Scott J.A."/>
            <person name="Spatafora J.W."/>
            <person name="Turgeon B.G."/>
            <person name="de Wit P.J.G.M."/>
            <person name="Zhong S."/>
            <person name="Goodwin S.B."/>
            <person name="Grigoriev I.V."/>
        </authorList>
    </citation>
    <scope>NUCLEOTIDE SEQUENCE [LARGE SCALE GENOMIC DNA]</scope>
    <source>
        <strain evidence="2 3">SO2202</strain>
    </source>
</reference>
<name>N1QEL6_SPHMS</name>
<feature type="region of interest" description="Disordered" evidence="1">
    <location>
        <begin position="1"/>
        <end position="31"/>
    </location>
</feature>